<dbReference type="SUPFAM" id="SSF48403">
    <property type="entry name" value="Ankyrin repeat"/>
    <property type="match status" value="1"/>
</dbReference>
<dbReference type="Proteomes" id="UP000824998">
    <property type="component" value="Unassembled WGS sequence"/>
</dbReference>
<gene>
    <name evidence="1" type="ORF">BJ875DRAFT_489671</name>
</gene>
<dbReference type="AlphaFoldDB" id="A0A9P7Y8Y5"/>
<dbReference type="InterPro" id="IPR036770">
    <property type="entry name" value="Ankyrin_rpt-contain_sf"/>
</dbReference>
<keyword evidence="2" id="KW-1185">Reference proteome</keyword>
<proteinExistence type="predicted"/>
<evidence type="ECO:0008006" key="3">
    <source>
        <dbReference type="Google" id="ProtNLM"/>
    </source>
</evidence>
<accession>A0A9P7Y8Y5</accession>
<evidence type="ECO:0000313" key="2">
    <source>
        <dbReference type="Proteomes" id="UP000824998"/>
    </source>
</evidence>
<evidence type="ECO:0000313" key="1">
    <source>
        <dbReference type="EMBL" id="KAG9228635.1"/>
    </source>
</evidence>
<dbReference type="EMBL" id="MU251887">
    <property type="protein sequence ID" value="KAG9228635.1"/>
    <property type="molecule type" value="Genomic_DNA"/>
</dbReference>
<name>A0A9P7Y8Y5_9HELO</name>
<reference evidence="1" key="1">
    <citation type="journal article" date="2021" name="IMA Fungus">
        <title>Genomic characterization of three marine fungi, including Emericellopsis atlantica sp. nov. with signatures of a generalist lifestyle and marine biomass degradation.</title>
        <authorList>
            <person name="Hagestad O.C."/>
            <person name="Hou L."/>
            <person name="Andersen J.H."/>
            <person name="Hansen E.H."/>
            <person name="Altermark B."/>
            <person name="Li C."/>
            <person name="Kuhnert E."/>
            <person name="Cox R.J."/>
            <person name="Crous P.W."/>
            <person name="Spatafora J.W."/>
            <person name="Lail K."/>
            <person name="Amirebrahimi M."/>
            <person name="Lipzen A."/>
            <person name="Pangilinan J."/>
            <person name="Andreopoulos W."/>
            <person name="Hayes R.D."/>
            <person name="Ng V."/>
            <person name="Grigoriev I.V."/>
            <person name="Jackson S.A."/>
            <person name="Sutton T.D.S."/>
            <person name="Dobson A.D.W."/>
            <person name="Rama T."/>
        </authorList>
    </citation>
    <scope>NUCLEOTIDE SEQUENCE</scope>
    <source>
        <strain evidence="1">TRa018bII</strain>
    </source>
</reference>
<comment type="caution">
    <text evidence="1">The sequence shown here is derived from an EMBL/GenBank/DDBJ whole genome shotgun (WGS) entry which is preliminary data.</text>
</comment>
<sequence length="314" mass="33004">MSMLLAMKADDAALNQALPVAIASNEVEKARVLLARDADASLLCNEFLKAVDTGSDEMVDALTGKMKGSCQSCRDKGLVRAATSEQKNKVSKLLQKGADRNFDGAAALIASINGDWGDIAVDIVSHKGMSLHRDLLDWAVGAAYAKAQYQTLEACLLAGAHGPRTDMTLVKAVEHGQCDIAATLVRWGASVECQSGAPVVLATKRGEARMLLAVLHGKPSNSAMASAISQIVTLGDIGIAYQMIELLLSAGLRGDAVSETLIQILDTKLLKGDENARCGLSCLLLEKGGAVELLSQSVGPTAINRALRDVLEHS</sequence>
<dbReference type="Gene3D" id="1.25.40.20">
    <property type="entry name" value="Ankyrin repeat-containing domain"/>
    <property type="match status" value="1"/>
</dbReference>
<dbReference type="OrthoDB" id="194358at2759"/>
<organism evidence="1 2">
    <name type="scientific">Amylocarpus encephaloides</name>
    <dbReference type="NCBI Taxonomy" id="45428"/>
    <lineage>
        <taxon>Eukaryota</taxon>
        <taxon>Fungi</taxon>
        <taxon>Dikarya</taxon>
        <taxon>Ascomycota</taxon>
        <taxon>Pezizomycotina</taxon>
        <taxon>Leotiomycetes</taxon>
        <taxon>Helotiales</taxon>
        <taxon>Helotiales incertae sedis</taxon>
        <taxon>Amylocarpus</taxon>
    </lineage>
</organism>
<protein>
    <recommendedName>
        <fullName evidence="3">Ankyrin repeat domain-containing protein</fullName>
    </recommendedName>
</protein>